<proteinExistence type="evidence at transcript level"/>
<accession>G9B7A4</accession>
<reference evidence="1" key="1">
    <citation type="submission" date="2010-07" db="EMBL/GenBank/DDBJ databases">
        <authorList>
            <person name="Barat A."/>
            <person name="Goel C."/>
            <person name="Tyagi A."/>
            <person name="Mahanta P.C."/>
        </authorList>
    </citation>
    <scope>NUCLEOTIDE SEQUENCE</scope>
    <source>
        <tissue evidence="1">Fin</tissue>
    </source>
</reference>
<sequence>MKSVVLTGLLLSRWALSLFDRLLILPFSRGICSAVSWLNFLCTKTVRMSFEHSKHCNIQYGFKFGAVLKCVNLYFLILLGLSNLQSQTQVCPYVK</sequence>
<feature type="non-terminal residue" evidence="1">
    <location>
        <position position="95"/>
    </location>
</feature>
<dbReference type="AlphaFoldDB" id="G9B7A4"/>
<evidence type="ECO:0000313" key="1">
    <source>
        <dbReference type="EMBL" id="ADM22287.1"/>
    </source>
</evidence>
<dbReference type="EMBL" id="HM641836">
    <property type="protein sequence ID" value="ADM22287.1"/>
    <property type="molecule type" value="mRNA"/>
</dbReference>
<organism evidence="1">
    <name type="scientific">Schizothorax richardsonii</name>
    <name type="common">Snowtrout</name>
    <name type="synonym">Cyprinus richardsonii</name>
    <dbReference type="NCBI Taxonomy" id="183910"/>
    <lineage>
        <taxon>Eukaryota</taxon>
        <taxon>Metazoa</taxon>
        <taxon>Chordata</taxon>
        <taxon>Craniata</taxon>
        <taxon>Vertebrata</taxon>
        <taxon>Euteleostomi</taxon>
        <taxon>Actinopterygii</taxon>
        <taxon>Neopterygii</taxon>
        <taxon>Teleostei</taxon>
        <taxon>Ostariophysi</taxon>
        <taxon>Cypriniformes</taxon>
        <taxon>Cyprinidae</taxon>
        <taxon>Schizothoracinae</taxon>
        <taxon>Schizothorax</taxon>
    </lineage>
</organism>
<protein>
    <submittedName>
        <fullName evidence="1">Uncharacterized protein</fullName>
    </submittedName>
</protein>
<name>G9B7A4_SCHRI</name>